<evidence type="ECO:0000256" key="2">
    <source>
        <dbReference type="ARBA" id="ARBA00022679"/>
    </source>
</evidence>
<keyword evidence="3" id="KW-0418">Kinase</keyword>
<dbReference type="GeneID" id="101864370"/>
<reference evidence="6 7" key="1">
    <citation type="submission" date="2025-05" db="UniProtKB">
        <authorList>
            <consortium name="RefSeq"/>
        </authorList>
    </citation>
    <scope>IDENTIFICATION</scope>
</reference>
<dbReference type="RefSeq" id="XP_012935340.1">
    <property type="nucleotide sequence ID" value="XM_013079886.2"/>
</dbReference>
<dbReference type="CDD" id="cd07777">
    <property type="entry name" value="ASKHA_NBD_FGGY_SHK"/>
    <property type="match status" value="1"/>
</dbReference>
<sequence>MSHVGVTSEGDSVGLASRQGLWLGVDLGTTSVKAVLLDAEGKVVATASKATDTQVESSIGSSGNEQNSRKILETVNDVVVPLLQQHAGPVEGIGLTGQMHGVVLWGARKELVGDDQFPTLDMGRPCSNNYTWQDQRCSQEFLDTLPRPSSTRQSLSTGHGCATLYWLVKNVPGFFDKSSFTSCGCIMDFLTYCLCDLDEGVTSDQLAASMGYYHETSHSWDKELYEDPVFPSSLLPKIVPVGTKVGLTSPHLAGWPQDVPVYVCMGDVQCATYALLKDNHDAAINISTSIQLGFVMSPEDVASLTPSCPPSLAFFPYFQGQFLALCAGLNGGNALGYLAECLGAWIVSLGFAQDISTPALLLKLQELAESDSVDGEASAEDGTDVLQFSPAFFGERHDPSLRGHIGGLSGSNFASVGKIFRAASEGLLNHLHSMISAKFLVSQGISRLLVSGSVPVRNSIVRRRLEELYSGESLQVVMNPEGQEAVGSAVGAALVVMRTQLPTSM</sequence>
<dbReference type="InterPro" id="IPR043129">
    <property type="entry name" value="ATPase_NBD"/>
</dbReference>
<dbReference type="Gene3D" id="3.30.420.40">
    <property type="match status" value="2"/>
</dbReference>
<evidence type="ECO:0000313" key="5">
    <source>
        <dbReference type="Proteomes" id="UP000694888"/>
    </source>
</evidence>
<evidence type="ECO:0000313" key="7">
    <source>
        <dbReference type="RefSeq" id="XP_012935340.1"/>
    </source>
</evidence>
<keyword evidence="2" id="KW-0808">Transferase</keyword>
<evidence type="ECO:0000313" key="6">
    <source>
        <dbReference type="RefSeq" id="XP_005093697.1"/>
    </source>
</evidence>
<accession>A0ABM0ZVG6</accession>
<evidence type="ECO:0000259" key="4">
    <source>
        <dbReference type="Pfam" id="PF00370"/>
    </source>
</evidence>
<feature type="domain" description="Carbohydrate kinase FGGY N-terminal" evidence="4">
    <location>
        <begin position="21"/>
        <end position="271"/>
    </location>
</feature>
<dbReference type="RefSeq" id="XP_005093697.1">
    <property type="nucleotide sequence ID" value="XM_005093640.3"/>
</dbReference>
<dbReference type="SUPFAM" id="SSF53067">
    <property type="entry name" value="Actin-like ATPase domain"/>
    <property type="match status" value="2"/>
</dbReference>
<name>A0ABM0ZVG6_APLCA</name>
<dbReference type="InterPro" id="IPR018484">
    <property type="entry name" value="FGGY_N"/>
</dbReference>
<organism evidence="5 7">
    <name type="scientific">Aplysia californica</name>
    <name type="common">California sea hare</name>
    <dbReference type="NCBI Taxonomy" id="6500"/>
    <lineage>
        <taxon>Eukaryota</taxon>
        <taxon>Metazoa</taxon>
        <taxon>Spiralia</taxon>
        <taxon>Lophotrochozoa</taxon>
        <taxon>Mollusca</taxon>
        <taxon>Gastropoda</taxon>
        <taxon>Heterobranchia</taxon>
        <taxon>Euthyneura</taxon>
        <taxon>Tectipleura</taxon>
        <taxon>Aplysiida</taxon>
        <taxon>Aplysioidea</taxon>
        <taxon>Aplysiidae</taxon>
        <taxon>Aplysia</taxon>
    </lineage>
</organism>
<gene>
    <name evidence="6 7" type="primary">LOC101864370</name>
</gene>
<dbReference type="Pfam" id="PF00370">
    <property type="entry name" value="FGGY_N"/>
    <property type="match status" value="1"/>
</dbReference>
<dbReference type="PIRSF" id="PIRSF000538">
    <property type="entry name" value="GlpK"/>
    <property type="match status" value="1"/>
</dbReference>
<keyword evidence="5" id="KW-1185">Reference proteome</keyword>
<evidence type="ECO:0000256" key="3">
    <source>
        <dbReference type="ARBA" id="ARBA00022777"/>
    </source>
</evidence>
<protein>
    <submittedName>
        <fullName evidence="6 7">Sedoheptulokinase</fullName>
    </submittedName>
</protein>
<comment type="similarity">
    <text evidence="1">Belongs to the FGGY kinase family.</text>
</comment>
<dbReference type="Proteomes" id="UP000694888">
    <property type="component" value="Unplaced"/>
</dbReference>
<proteinExistence type="inferred from homology"/>
<dbReference type="InterPro" id="IPR000577">
    <property type="entry name" value="Carb_kinase_FGGY"/>
</dbReference>
<dbReference type="PANTHER" id="PTHR10196:SF67">
    <property type="entry name" value="SEDOHEPTULOKINASE"/>
    <property type="match status" value="1"/>
</dbReference>
<evidence type="ECO:0000256" key="1">
    <source>
        <dbReference type="ARBA" id="ARBA00009156"/>
    </source>
</evidence>
<dbReference type="PANTHER" id="PTHR10196">
    <property type="entry name" value="SUGAR KINASE"/>
    <property type="match status" value="1"/>
</dbReference>